<evidence type="ECO:0000313" key="3">
    <source>
        <dbReference type="Proteomes" id="UP000485058"/>
    </source>
</evidence>
<sequence length="74" mass="7858">MAPSGAVMLAKLSPPAPGKEHLGLRFKKPRIQALSAQATVEVREQENATMPPNKPNVEVVPLRGGTTVSLQDNS</sequence>
<name>A0A699YX26_HAELA</name>
<feature type="region of interest" description="Disordered" evidence="1">
    <location>
        <begin position="44"/>
        <end position="74"/>
    </location>
</feature>
<comment type="caution">
    <text evidence="2">The sequence shown here is derived from an EMBL/GenBank/DDBJ whole genome shotgun (WGS) entry which is preliminary data.</text>
</comment>
<gene>
    <name evidence="2" type="ORF">HaLaN_06884</name>
</gene>
<evidence type="ECO:0000256" key="1">
    <source>
        <dbReference type="SAM" id="MobiDB-lite"/>
    </source>
</evidence>
<reference evidence="2 3" key="1">
    <citation type="submission" date="2020-02" db="EMBL/GenBank/DDBJ databases">
        <title>Draft genome sequence of Haematococcus lacustris strain NIES-144.</title>
        <authorList>
            <person name="Morimoto D."/>
            <person name="Nakagawa S."/>
            <person name="Yoshida T."/>
            <person name="Sawayama S."/>
        </authorList>
    </citation>
    <scope>NUCLEOTIDE SEQUENCE [LARGE SCALE GENOMIC DNA]</scope>
    <source>
        <strain evidence="2 3">NIES-144</strain>
    </source>
</reference>
<dbReference type="Proteomes" id="UP000485058">
    <property type="component" value="Unassembled WGS sequence"/>
</dbReference>
<evidence type="ECO:0000313" key="2">
    <source>
        <dbReference type="EMBL" id="GFH11394.1"/>
    </source>
</evidence>
<dbReference type="AlphaFoldDB" id="A0A699YX26"/>
<accession>A0A699YX26</accession>
<keyword evidence="3" id="KW-1185">Reference proteome</keyword>
<dbReference type="EMBL" id="BLLF01000399">
    <property type="protein sequence ID" value="GFH11394.1"/>
    <property type="molecule type" value="Genomic_DNA"/>
</dbReference>
<organism evidence="2 3">
    <name type="scientific">Haematococcus lacustris</name>
    <name type="common">Green alga</name>
    <name type="synonym">Haematococcus pluvialis</name>
    <dbReference type="NCBI Taxonomy" id="44745"/>
    <lineage>
        <taxon>Eukaryota</taxon>
        <taxon>Viridiplantae</taxon>
        <taxon>Chlorophyta</taxon>
        <taxon>core chlorophytes</taxon>
        <taxon>Chlorophyceae</taxon>
        <taxon>CS clade</taxon>
        <taxon>Chlamydomonadales</taxon>
        <taxon>Haematococcaceae</taxon>
        <taxon>Haematococcus</taxon>
    </lineage>
</organism>
<feature type="region of interest" description="Disordered" evidence="1">
    <location>
        <begin position="1"/>
        <end position="22"/>
    </location>
</feature>
<proteinExistence type="predicted"/>
<protein>
    <submittedName>
        <fullName evidence="2">Uncharacterized protein</fullName>
    </submittedName>
</protein>